<sequence length="319" mass="36989">MVQNGADLGAKKIQKEPEEYQCKKCDFFTCKLGNWKRHLNTKKHNGAEMVQKSVVTINKKSQTINADKFVCNCGKIYTYHQGYYRHKKTCNFDTINQKAIVIKESAKKEYTVSDVLKAMKENQKATIEQTKMIAEQTKMCTALMRENQELKSNIQHITNNNLQNIGTQNNTNIMLYLNNECGQAMSIQDFVDKLSLTISDLKHLKDDKPMAIADIVRQNLEPLALTERPLHNNHSDWFVKDKREGWQEDDGEKIVKNVEHGIIKHWPTVYEAEHPDWINSEKQQNEYVELSNATTSKMHARSKRKLKMKLAKDCIIKDD</sequence>
<protein>
    <recommendedName>
        <fullName evidence="3">C2H2-type domain-containing protein</fullName>
    </recommendedName>
</protein>
<evidence type="ECO:0000313" key="2">
    <source>
        <dbReference type="EMBL" id="QHU30389.1"/>
    </source>
</evidence>
<reference evidence="2" key="1">
    <citation type="journal article" date="2020" name="Nature">
        <title>Giant virus diversity and host interactions through global metagenomics.</title>
        <authorList>
            <person name="Schulz F."/>
            <person name="Roux S."/>
            <person name="Paez-Espino D."/>
            <person name="Jungbluth S."/>
            <person name="Walsh D.A."/>
            <person name="Denef V.J."/>
            <person name="McMahon K.D."/>
            <person name="Konstantinidis K.T."/>
            <person name="Eloe-Fadrosh E.A."/>
            <person name="Kyrpides N.C."/>
            <person name="Woyke T."/>
        </authorList>
    </citation>
    <scope>NUCLEOTIDE SEQUENCE</scope>
    <source>
        <strain evidence="2">GVMAG-M-3300027833-11</strain>
    </source>
</reference>
<dbReference type="AlphaFoldDB" id="A0A6C0LHG9"/>
<feature type="coiled-coil region" evidence="1">
    <location>
        <begin position="133"/>
        <end position="160"/>
    </location>
</feature>
<organism evidence="2">
    <name type="scientific">viral metagenome</name>
    <dbReference type="NCBI Taxonomy" id="1070528"/>
    <lineage>
        <taxon>unclassified sequences</taxon>
        <taxon>metagenomes</taxon>
        <taxon>organismal metagenomes</taxon>
    </lineage>
</organism>
<evidence type="ECO:0000256" key="1">
    <source>
        <dbReference type="SAM" id="Coils"/>
    </source>
</evidence>
<accession>A0A6C0LHG9</accession>
<keyword evidence="1" id="KW-0175">Coiled coil</keyword>
<evidence type="ECO:0008006" key="3">
    <source>
        <dbReference type="Google" id="ProtNLM"/>
    </source>
</evidence>
<dbReference type="EMBL" id="MN740506">
    <property type="protein sequence ID" value="QHU30389.1"/>
    <property type="molecule type" value="Genomic_DNA"/>
</dbReference>
<name>A0A6C0LHG9_9ZZZZ</name>
<proteinExistence type="predicted"/>